<dbReference type="Proteomes" id="UP000189666">
    <property type="component" value="Chromosome"/>
</dbReference>
<evidence type="ECO:0000256" key="4">
    <source>
        <dbReference type="ARBA" id="ARBA00035258"/>
    </source>
</evidence>
<evidence type="ECO:0000313" key="8">
    <source>
        <dbReference type="Proteomes" id="UP000189666"/>
    </source>
</evidence>
<proteinExistence type="inferred from homology"/>
<reference evidence="7 8" key="1">
    <citation type="submission" date="2017-02" db="EMBL/GenBank/DDBJ databases">
        <title>Complete Genome of Candidatus Carsonella ruddii strain BC, a Nutritional Endosymbiont of Bactericera cockerelli.</title>
        <authorList>
            <person name="Riley A.B."/>
            <person name="Kim D.H."/>
            <person name="Hansen A.K."/>
        </authorList>
    </citation>
    <scope>NUCLEOTIDE SEQUENCE [LARGE SCALE GENOMIC DNA]</scope>
    <source>
        <strain evidence="7 8">BC</strain>
    </source>
</reference>
<accession>A0A1U9RRQ6</accession>
<dbReference type="GO" id="GO:1990904">
    <property type="term" value="C:ribonucleoprotein complex"/>
    <property type="evidence" value="ECO:0007669"/>
    <property type="project" value="UniProtKB-KW"/>
</dbReference>
<dbReference type="Gene3D" id="3.30.1490.10">
    <property type="match status" value="1"/>
</dbReference>
<keyword evidence="3" id="KW-0687">Ribonucleoprotein</keyword>
<sequence length="124" mass="14735">MVMKNYFDSINRIFNSYNSGKKISFCNYSNFTMLIFEIFMENNFIENYFFLIIKKKKYIIVFVKNIYYIKFFSKPSRKISIKNKKINNFLLNTSLCIINTNLGLLTLKECKKIGISGFIIVLIL</sequence>
<evidence type="ECO:0000256" key="2">
    <source>
        <dbReference type="ARBA" id="ARBA00022980"/>
    </source>
</evidence>
<dbReference type="InterPro" id="IPR035987">
    <property type="entry name" value="Ribosomal_uS8_sf"/>
</dbReference>
<comment type="subunit">
    <text evidence="6">Part of the 30S ribosomal subunit. Contacts proteins S5 and S12.</text>
</comment>
<dbReference type="Pfam" id="PF00410">
    <property type="entry name" value="Ribosomal_S8"/>
    <property type="match status" value="1"/>
</dbReference>
<comment type="similarity">
    <text evidence="1">Belongs to the universal ribosomal protein uS8 family.</text>
</comment>
<gene>
    <name evidence="7" type="ORF">BW244_0159</name>
</gene>
<evidence type="ECO:0000256" key="6">
    <source>
        <dbReference type="ARBA" id="ARBA00046740"/>
    </source>
</evidence>
<dbReference type="EMBL" id="CP019943">
    <property type="protein sequence ID" value="AQU89577.1"/>
    <property type="molecule type" value="Genomic_DNA"/>
</dbReference>
<keyword evidence="2 7" id="KW-0689">Ribosomal protein</keyword>
<evidence type="ECO:0000256" key="5">
    <source>
        <dbReference type="ARBA" id="ARBA00035525"/>
    </source>
</evidence>
<dbReference type="SUPFAM" id="SSF56047">
    <property type="entry name" value="Ribosomal protein S8"/>
    <property type="match status" value="1"/>
</dbReference>
<dbReference type="GO" id="GO:0003735">
    <property type="term" value="F:structural constituent of ribosome"/>
    <property type="evidence" value="ECO:0007669"/>
    <property type="project" value="InterPro"/>
</dbReference>
<protein>
    <recommendedName>
        <fullName evidence="4">Small ribosomal subunit protein uS8</fullName>
    </recommendedName>
    <alternativeName>
        <fullName evidence="5">30S ribosomal protein S8</fullName>
    </alternativeName>
</protein>
<organism evidence="7 8">
    <name type="scientific">Carsonella ruddii</name>
    <dbReference type="NCBI Taxonomy" id="114186"/>
    <lineage>
        <taxon>Bacteria</taxon>
        <taxon>Pseudomonadati</taxon>
        <taxon>Pseudomonadota</taxon>
        <taxon>Gammaproteobacteria</taxon>
        <taxon>Oceanospirillales</taxon>
        <taxon>Halomonadaceae</taxon>
        <taxon>Zymobacter group</taxon>
        <taxon>Candidatus Carsonella</taxon>
    </lineage>
</organism>
<evidence type="ECO:0000256" key="3">
    <source>
        <dbReference type="ARBA" id="ARBA00023274"/>
    </source>
</evidence>
<evidence type="ECO:0000313" key="7">
    <source>
        <dbReference type="EMBL" id="AQU89577.1"/>
    </source>
</evidence>
<evidence type="ECO:0000256" key="1">
    <source>
        <dbReference type="ARBA" id="ARBA00006471"/>
    </source>
</evidence>
<dbReference type="GO" id="GO:0006412">
    <property type="term" value="P:translation"/>
    <property type="evidence" value="ECO:0007669"/>
    <property type="project" value="InterPro"/>
</dbReference>
<name>A0A1U9RRQ6_CARRU</name>
<dbReference type="InterPro" id="IPR000630">
    <property type="entry name" value="Ribosomal_uS8"/>
</dbReference>
<dbReference type="GO" id="GO:0005840">
    <property type="term" value="C:ribosome"/>
    <property type="evidence" value="ECO:0007669"/>
    <property type="project" value="UniProtKB-KW"/>
</dbReference>
<dbReference type="AlphaFoldDB" id="A0A1U9RRQ6"/>